<dbReference type="EMBL" id="LBQH01000012">
    <property type="protein sequence ID" value="KKP77751.1"/>
    <property type="molecule type" value="Genomic_DNA"/>
</dbReference>
<accession>A0A0G0CNG9</accession>
<evidence type="ECO:0000313" key="2">
    <source>
        <dbReference type="Proteomes" id="UP000034816"/>
    </source>
</evidence>
<dbReference type="Proteomes" id="UP000034816">
    <property type="component" value="Unassembled WGS sequence"/>
</dbReference>
<organism evidence="1 2">
    <name type="scientific">candidate division WS6 bacterium GW2011_GWF1_35_23</name>
    <dbReference type="NCBI Taxonomy" id="1619097"/>
    <lineage>
        <taxon>Bacteria</taxon>
        <taxon>Candidatus Dojkabacteria</taxon>
    </lineage>
</organism>
<sequence length="131" mass="14821">MQKKLAILSFFILIFLLLLTGIWALFIKKDDSSTQNDLKTITAENLTLTYRYVGINKWEYNVKGELPNPCQKASIDALVAESYPEQVTIMVNIKEEKSSDTVCIQVIQELDMSGEFSASSKAIVKLQVNRQ</sequence>
<comment type="caution">
    <text evidence="1">The sequence shown here is derived from an EMBL/GenBank/DDBJ whole genome shotgun (WGS) entry which is preliminary data.</text>
</comment>
<proteinExistence type="predicted"/>
<dbReference type="AlphaFoldDB" id="A0A0G0CNG9"/>
<name>A0A0G0CNG9_9BACT</name>
<reference evidence="1 2" key="1">
    <citation type="journal article" date="2015" name="Nature">
        <title>rRNA introns, odd ribosomes, and small enigmatic genomes across a large radiation of phyla.</title>
        <authorList>
            <person name="Brown C.T."/>
            <person name="Hug L.A."/>
            <person name="Thomas B.C."/>
            <person name="Sharon I."/>
            <person name="Castelle C.J."/>
            <person name="Singh A."/>
            <person name="Wilkins M.J."/>
            <person name="Williams K.H."/>
            <person name="Banfield J.F."/>
        </authorList>
    </citation>
    <scope>NUCLEOTIDE SEQUENCE [LARGE SCALE GENOMIC DNA]</scope>
</reference>
<protein>
    <submittedName>
        <fullName evidence="1">Uncharacterized protein</fullName>
    </submittedName>
</protein>
<evidence type="ECO:0000313" key="1">
    <source>
        <dbReference type="EMBL" id="KKP77751.1"/>
    </source>
</evidence>
<gene>
    <name evidence="1" type="ORF">UR73_C0012G0010</name>
</gene>